<feature type="domain" description="Radical SAM core" evidence="6">
    <location>
        <begin position="14"/>
        <end position="247"/>
    </location>
</feature>
<reference evidence="7 8" key="1">
    <citation type="journal article" date="2013" name="Genome Announc.">
        <title>Draft Genome Sequence of Desulfotignum phosphitoxidans DSM 13687 Strain FiPS-3.</title>
        <authorList>
            <person name="Poehlein A."/>
            <person name="Daniel R."/>
            <person name="Simeonova D.D."/>
        </authorList>
    </citation>
    <scope>NUCLEOTIDE SEQUENCE [LARGE SCALE GENOMIC DNA]</scope>
    <source>
        <strain evidence="7 8">DSM 13687</strain>
    </source>
</reference>
<keyword evidence="8" id="KW-1185">Reference proteome</keyword>
<dbReference type="Gene3D" id="3.20.20.70">
    <property type="entry name" value="Aldolase class I"/>
    <property type="match status" value="1"/>
</dbReference>
<dbReference type="EC" id="1.-.-.-" evidence="7"/>
<organism evidence="7 8">
    <name type="scientific">Desulfotignum phosphitoxidans DSM 13687</name>
    <dbReference type="NCBI Taxonomy" id="1286635"/>
    <lineage>
        <taxon>Bacteria</taxon>
        <taxon>Pseudomonadati</taxon>
        <taxon>Thermodesulfobacteriota</taxon>
        <taxon>Desulfobacteria</taxon>
        <taxon>Desulfobacterales</taxon>
        <taxon>Desulfobacteraceae</taxon>
        <taxon>Desulfotignum</taxon>
    </lineage>
</organism>
<evidence type="ECO:0000256" key="2">
    <source>
        <dbReference type="ARBA" id="ARBA00022691"/>
    </source>
</evidence>
<keyword evidence="3" id="KW-0479">Metal-binding</keyword>
<dbReference type="SFLD" id="SFLDS00029">
    <property type="entry name" value="Radical_SAM"/>
    <property type="match status" value="1"/>
</dbReference>
<dbReference type="CDD" id="cd01335">
    <property type="entry name" value="Radical_SAM"/>
    <property type="match status" value="1"/>
</dbReference>
<dbReference type="InterPro" id="IPR013785">
    <property type="entry name" value="Aldolase_TIM"/>
</dbReference>
<dbReference type="InterPro" id="IPR006638">
    <property type="entry name" value="Elp3/MiaA/NifB-like_rSAM"/>
</dbReference>
<dbReference type="OrthoDB" id="5470216at2"/>
<accession>S0G8B6</accession>
<gene>
    <name evidence="7" type="ORF">Dpo_1c08930</name>
</gene>
<dbReference type="Pfam" id="PF04055">
    <property type="entry name" value="Radical_SAM"/>
    <property type="match status" value="1"/>
</dbReference>
<dbReference type="InterPro" id="IPR007197">
    <property type="entry name" value="rSAM"/>
</dbReference>
<comment type="caution">
    <text evidence="7">The sequence shown here is derived from an EMBL/GenBank/DDBJ whole genome shotgun (WGS) entry which is preliminary data.</text>
</comment>
<keyword evidence="4" id="KW-0408">Iron</keyword>
<dbReference type="PANTHER" id="PTHR43409:SF4">
    <property type="entry name" value="RADICAL SAM SUPERFAMILY PROTEIN"/>
    <property type="match status" value="1"/>
</dbReference>
<keyword evidence="5" id="KW-0411">Iron-sulfur</keyword>
<dbReference type="SMART" id="SM00729">
    <property type="entry name" value="Elp3"/>
    <property type="match status" value="1"/>
</dbReference>
<dbReference type="SFLD" id="SFLDG01095">
    <property type="entry name" value="Uncharacterised_Radical_SAM_Su"/>
    <property type="match status" value="1"/>
</dbReference>
<evidence type="ECO:0000313" key="7">
    <source>
        <dbReference type="EMBL" id="EMS81751.1"/>
    </source>
</evidence>
<dbReference type="PANTHER" id="PTHR43409">
    <property type="entry name" value="ANAEROBIC MAGNESIUM-PROTOPORPHYRIN IX MONOMETHYL ESTER CYCLASE-RELATED"/>
    <property type="match status" value="1"/>
</dbReference>
<evidence type="ECO:0000259" key="6">
    <source>
        <dbReference type="PROSITE" id="PS51918"/>
    </source>
</evidence>
<protein>
    <submittedName>
        <fullName evidence="7">Coproporphyrinogen oxidase</fullName>
        <ecNumber evidence="7">1.-.-.-</ecNumber>
    </submittedName>
</protein>
<dbReference type="AlphaFoldDB" id="S0G8B6"/>
<dbReference type="PATRIC" id="fig|1286635.3.peg.935"/>
<dbReference type="SFLD" id="SFLDG01082">
    <property type="entry name" value="B12-binding_domain_containing"/>
    <property type="match status" value="1"/>
</dbReference>
<dbReference type="EMBL" id="APJX01000001">
    <property type="protein sequence ID" value="EMS81751.1"/>
    <property type="molecule type" value="Genomic_DNA"/>
</dbReference>
<evidence type="ECO:0000256" key="5">
    <source>
        <dbReference type="ARBA" id="ARBA00023014"/>
    </source>
</evidence>
<comment type="cofactor">
    <cofactor evidence="1">
        <name>[4Fe-4S] cluster</name>
        <dbReference type="ChEBI" id="CHEBI:49883"/>
    </cofactor>
</comment>
<dbReference type="SUPFAM" id="SSF102114">
    <property type="entry name" value="Radical SAM enzymes"/>
    <property type="match status" value="1"/>
</dbReference>
<dbReference type="InterPro" id="IPR058240">
    <property type="entry name" value="rSAM_sf"/>
</dbReference>
<dbReference type="Proteomes" id="UP000014216">
    <property type="component" value="Unassembled WGS sequence"/>
</dbReference>
<keyword evidence="7" id="KW-0560">Oxidoreductase</keyword>
<keyword evidence="2" id="KW-0949">S-adenosyl-L-methionine</keyword>
<evidence type="ECO:0000256" key="4">
    <source>
        <dbReference type="ARBA" id="ARBA00023004"/>
    </source>
</evidence>
<dbReference type="PROSITE" id="PS51918">
    <property type="entry name" value="RADICAL_SAM"/>
    <property type="match status" value="1"/>
</dbReference>
<dbReference type="GO" id="GO:0046872">
    <property type="term" value="F:metal ion binding"/>
    <property type="evidence" value="ECO:0007669"/>
    <property type="project" value="UniProtKB-KW"/>
</dbReference>
<sequence length="342" mass="38761">MFSLPFEQGPIRPVDEADSLLIRTTRGCPWNRCSFCSLYDTMKFSIRPVAEIKQDIWAAKDYFGGHPFDTCFLQDGDSFVMRTKDLIEILETLNKAFPSLRQISSYGRAQTMVKKSPQAIKEICDAGLNKLYCGMESGSLEVLEKIRKGITPESIIKSARMARQAGMHTTQFIILGLGGTELPDTHALETARVFNEINPDHIRVLTIGIKPGTDLDRQMTQGEWTRPSEAAMIAEQRLLLEHIDGIDSHYANHHSVDLLLEIRGQLPGDQQRLLGIMDRFLSLSESRQINFILGRRLGYYRTLDDQAREPDFLFVEKQVQKALASGHGSLEDIFHHLRTQVI</sequence>
<proteinExistence type="predicted"/>
<dbReference type="GO" id="GO:0051536">
    <property type="term" value="F:iron-sulfur cluster binding"/>
    <property type="evidence" value="ECO:0007669"/>
    <property type="project" value="UniProtKB-KW"/>
</dbReference>
<evidence type="ECO:0000313" key="8">
    <source>
        <dbReference type="Proteomes" id="UP000014216"/>
    </source>
</evidence>
<evidence type="ECO:0000256" key="1">
    <source>
        <dbReference type="ARBA" id="ARBA00001966"/>
    </source>
</evidence>
<dbReference type="RefSeq" id="WP_006964522.1">
    <property type="nucleotide sequence ID" value="NZ_APJX01000001.1"/>
</dbReference>
<dbReference type="GO" id="GO:0016491">
    <property type="term" value="F:oxidoreductase activity"/>
    <property type="evidence" value="ECO:0007669"/>
    <property type="project" value="UniProtKB-KW"/>
</dbReference>
<name>S0G8B6_9BACT</name>
<dbReference type="InterPro" id="IPR051198">
    <property type="entry name" value="BchE-like"/>
</dbReference>
<evidence type="ECO:0000256" key="3">
    <source>
        <dbReference type="ARBA" id="ARBA00022723"/>
    </source>
</evidence>